<evidence type="ECO:0000313" key="2">
    <source>
        <dbReference type="Proteomes" id="UP000633219"/>
    </source>
</evidence>
<dbReference type="Proteomes" id="UP000633219">
    <property type="component" value="Unassembled WGS sequence"/>
</dbReference>
<dbReference type="GO" id="GO:0016740">
    <property type="term" value="F:transferase activity"/>
    <property type="evidence" value="ECO:0007669"/>
    <property type="project" value="UniProtKB-KW"/>
</dbReference>
<gene>
    <name evidence="1" type="ORF">JJB09_07835</name>
</gene>
<dbReference type="EMBL" id="JAEQNC010000004">
    <property type="protein sequence ID" value="MBL0371934.1"/>
    <property type="molecule type" value="Genomic_DNA"/>
</dbReference>
<protein>
    <submittedName>
        <fullName evidence="1">Glycosyl transferase</fullName>
    </submittedName>
</protein>
<proteinExistence type="predicted"/>
<dbReference type="RefSeq" id="WP_201655702.1">
    <property type="nucleotide sequence ID" value="NZ_JAEQNC010000004.1"/>
</dbReference>
<dbReference type="AlphaFoldDB" id="A0A937CNF4"/>
<keyword evidence="2" id="KW-1185">Reference proteome</keyword>
<evidence type="ECO:0000313" key="1">
    <source>
        <dbReference type="EMBL" id="MBL0371934.1"/>
    </source>
</evidence>
<sequence length="301" mass="32502">MTSKTGRPLRRRITKLLARLLLGGSRAHYHSWLPSLSIVGREAGAPGTVRFRGAHEISLRSSDMLAERAGDRIVIIGSGPSVNSVELARLPSKSSILLNGAIGLVGEKIAMPLAIAIEDERFIWRHFDMIRDRLAIDVPCLFSPGVLRALYEIDKGWLTGRQVVLIDDIRKPYGAPCRRDADLRQLDFVTLSADGKAGFSTAPDRGVFQGGSVVISALQFALASPARHIGLVGIDISNADAPRFYEKKGSMAFSGIAGAEARILAHIALAKEVAERNGVELVNHSAVSALRSIGLEYVSFD</sequence>
<organism evidence="1 2">
    <name type="scientific">Rhizobium setariae</name>
    <dbReference type="NCBI Taxonomy" id="2801340"/>
    <lineage>
        <taxon>Bacteria</taxon>
        <taxon>Pseudomonadati</taxon>
        <taxon>Pseudomonadota</taxon>
        <taxon>Alphaproteobacteria</taxon>
        <taxon>Hyphomicrobiales</taxon>
        <taxon>Rhizobiaceae</taxon>
        <taxon>Rhizobium/Agrobacterium group</taxon>
        <taxon>Rhizobium</taxon>
    </lineage>
</organism>
<reference evidence="1" key="1">
    <citation type="submission" date="2021-01" db="EMBL/GenBank/DDBJ databases">
        <title>Rhizobium sp. strain KVB221 16S ribosomal RNA gene Genome sequencing and assembly.</title>
        <authorList>
            <person name="Kang M."/>
        </authorList>
    </citation>
    <scope>NUCLEOTIDE SEQUENCE</scope>
    <source>
        <strain evidence="1">KVB221</strain>
    </source>
</reference>
<name>A0A937CNF4_9HYPH</name>
<keyword evidence="1" id="KW-0808">Transferase</keyword>
<comment type="caution">
    <text evidence="1">The sequence shown here is derived from an EMBL/GenBank/DDBJ whole genome shotgun (WGS) entry which is preliminary data.</text>
</comment>
<accession>A0A937CNF4</accession>